<feature type="region of interest" description="Disordered" evidence="3">
    <location>
        <begin position="687"/>
        <end position="783"/>
    </location>
</feature>
<feature type="compositionally biased region" description="Basic and acidic residues" evidence="3">
    <location>
        <begin position="23"/>
        <end position="58"/>
    </location>
</feature>
<feature type="compositionally biased region" description="Basic and acidic residues" evidence="3">
    <location>
        <begin position="161"/>
        <end position="178"/>
    </location>
</feature>
<feature type="region of interest" description="Disordered" evidence="3">
    <location>
        <begin position="358"/>
        <end position="499"/>
    </location>
</feature>
<evidence type="ECO:0000313" key="4">
    <source>
        <dbReference type="EMBL" id="CAH1233014.1"/>
    </source>
</evidence>
<keyword evidence="5" id="KW-1185">Reference proteome</keyword>
<feature type="region of interest" description="Disordered" evidence="3">
    <location>
        <begin position="816"/>
        <end position="877"/>
    </location>
</feature>
<feature type="compositionally biased region" description="Basic and acidic residues" evidence="3">
    <location>
        <begin position="468"/>
        <end position="485"/>
    </location>
</feature>
<feature type="region of interest" description="Disordered" evidence="3">
    <location>
        <begin position="896"/>
        <end position="954"/>
    </location>
</feature>
<dbReference type="EMBL" id="OV696686">
    <property type="protein sequence ID" value="CAH1233014.1"/>
    <property type="molecule type" value="Genomic_DNA"/>
</dbReference>
<feature type="compositionally biased region" description="Pro residues" evidence="3">
    <location>
        <begin position="601"/>
        <end position="611"/>
    </location>
</feature>
<reference evidence="4" key="1">
    <citation type="submission" date="2022-01" db="EMBL/GenBank/DDBJ databases">
        <authorList>
            <person name="Braso-Vives M."/>
        </authorList>
    </citation>
    <scope>NUCLEOTIDE SEQUENCE</scope>
</reference>
<accession>A0A8J9W4Q3</accession>
<dbReference type="PANTHER" id="PTHR12269">
    <property type="entry name" value="EUKARYOTIC TRANSLATION INITIATION FACTOR 4E TRANSPORTER"/>
    <property type="match status" value="1"/>
</dbReference>
<feature type="compositionally biased region" description="Low complexity" evidence="3">
    <location>
        <begin position="426"/>
        <end position="466"/>
    </location>
</feature>
<dbReference type="PANTHER" id="PTHR12269:SF1">
    <property type="entry name" value="EUKARYOTIC TRANSLATION INITIATION FACTOR 4E TRANSPORTER"/>
    <property type="match status" value="1"/>
</dbReference>
<feature type="region of interest" description="Disordered" evidence="3">
    <location>
        <begin position="1108"/>
        <end position="1170"/>
    </location>
</feature>
<evidence type="ECO:0000313" key="5">
    <source>
        <dbReference type="Proteomes" id="UP000838412"/>
    </source>
</evidence>
<feature type="region of interest" description="Disordered" evidence="3">
    <location>
        <begin position="1"/>
        <end position="344"/>
    </location>
</feature>
<dbReference type="OrthoDB" id="8916892at2759"/>
<dbReference type="GO" id="GO:0017148">
    <property type="term" value="P:negative regulation of translation"/>
    <property type="evidence" value="ECO:0007669"/>
    <property type="project" value="TreeGrafter"/>
</dbReference>
<feature type="compositionally biased region" description="Low complexity" evidence="3">
    <location>
        <begin position="840"/>
        <end position="855"/>
    </location>
</feature>
<gene>
    <name evidence="4" type="primary">EIF4ENIF1</name>
    <name evidence="4" type="ORF">BLAG_LOCUS1901</name>
</gene>
<keyword evidence="2" id="KW-0963">Cytoplasm</keyword>
<proteinExistence type="predicted"/>
<dbReference type="InterPro" id="IPR018862">
    <property type="entry name" value="eIF4E-T"/>
</dbReference>
<feature type="compositionally biased region" description="Pro residues" evidence="3">
    <location>
        <begin position="711"/>
        <end position="722"/>
    </location>
</feature>
<name>A0A8J9W4Q3_BRALA</name>
<feature type="compositionally biased region" description="Basic and acidic residues" evidence="3">
    <location>
        <begin position="922"/>
        <end position="952"/>
    </location>
</feature>
<feature type="compositionally biased region" description="Polar residues" evidence="3">
    <location>
        <begin position="370"/>
        <end position="381"/>
    </location>
</feature>
<feature type="compositionally biased region" description="Basic and acidic residues" evidence="3">
    <location>
        <begin position="193"/>
        <end position="294"/>
    </location>
</feature>
<evidence type="ECO:0000256" key="2">
    <source>
        <dbReference type="ARBA" id="ARBA00022490"/>
    </source>
</evidence>
<dbReference type="AlphaFoldDB" id="A0A8J9W4Q3"/>
<feature type="compositionally biased region" description="Basic and acidic residues" evidence="3">
    <location>
        <begin position="1"/>
        <end position="15"/>
    </location>
</feature>
<dbReference type="GO" id="GO:0003729">
    <property type="term" value="F:mRNA binding"/>
    <property type="evidence" value="ECO:0007669"/>
    <property type="project" value="TreeGrafter"/>
</dbReference>
<dbReference type="Proteomes" id="UP000838412">
    <property type="component" value="Chromosome 1"/>
</dbReference>
<evidence type="ECO:0000256" key="3">
    <source>
        <dbReference type="SAM" id="MobiDB-lite"/>
    </source>
</evidence>
<organism evidence="4 5">
    <name type="scientific">Branchiostoma lanceolatum</name>
    <name type="common">Common lancelet</name>
    <name type="synonym">Amphioxus lanceolatum</name>
    <dbReference type="NCBI Taxonomy" id="7740"/>
    <lineage>
        <taxon>Eukaryota</taxon>
        <taxon>Metazoa</taxon>
        <taxon>Chordata</taxon>
        <taxon>Cephalochordata</taxon>
        <taxon>Leptocardii</taxon>
        <taxon>Amphioxiformes</taxon>
        <taxon>Branchiostomatidae</taxon>
        <taxon>Branchiostoma</taxon>
    </lineage>
</organism>
<protein>
    <submittedName>
        <fullName evidence="4">EIF4ENIF1 protein</fullName>
    </submittedName>
</protein>
<feature type="compositionally biased region" description="Polar residues" evidence="3">
    <location>
        <begin position="143"/>
        <end position="160"/>
    </location>
</feature>
<feature type="compositionally biased region" description="Basic and acidic residues" evidence="3">
    <location>
        <begin position="104"/>
        <end position="137"/>
    </location>
</feature>
<sequence>MEKVEEKEGSDKENEEKEEEKEEKEKQEEKTDAADPPDAKAEELKLPKHRYNKEELMDLAKSGPSKQRPTYLSKEFDSPEGIWDPERWHASMSGKRSATSSPAPDDHKRSRTGEDREIRRKSFADPRERVREDDKDGIVLSPQRRSFGSGCQVTTQTSNNEKGRGSPMDRLDRRENESGRGNQRRIGSGRLNLYDREREATRDGRDLGRDGRDRDRDFGRDGRDRDRDLGRDRDRDLGRDLRDRDRDLGRDRDRDLGRDMRDRDFGRDNRDREMEYKERSRDRGGRDRQHDASRRRLHNRPLEEPEWFSAGPTSQTDTIELGGYEDYVERKKRDNKKGMLTSEPVSCESDCVGFMLNGEASTKQPDRNGSLETNSSSSPEMSQDGEGRDRGAAPAAANSGDFNFDEFFNIDGNIPGFPISQSPEESAAASSSRFSRWFASRSSSRSSSRSNSRPGSRSNSRPSSRRSSIHEELERLTAGMEEKGHSPIAPPPTFMYPPGEQQKVNILEMLSKARIPVHPLMETMSQKHHHLQQHAEAGSVKSVQEIEAELKQLVIRNQQQQQQHQSEHPGPHRAPQHHHQAPTQQPGFPRHLPPEHQLPRQPVPTQQPAPPMSGQRQGGPVGGLSAFDKLVATMQATGTLPQQPKALVRSDGRPLSPLQVLQMDNQKAQRGPEPPKDVIQELMKQTGAASHAALQQPPMSVLHSQRHAPPHRAPSPPLLHRPPSPHDFLMAQGSPRVPSPLGFSPVPSPTPGMIGGLQVPSSMPGQLPGSPMTGQYGMSGSPPGVRPPFARVPSPQELAIHTQRILQEAVIKKQLEKQRDNMRRAHSPSFHPHPPPQHRPPQQMGHPHAGPPHIGAPHREPLQGGQHTPTSAANKPRVPAAFTPTAVIRQLHNKHAEDMDKEEKEAKEHGNRDSPVASLMKELQDKNKEDADGQEQKGGPEADSNQDQRARSPTEMAKIAAAIINKRLASNRSPVNAPHPLFGHPVPQVPVGMVPRVPIHPGMGMVPPGVGLPPNHMQMMRGMVPPQGVPAPHPAVAMGLAPPGMDMRHLSLPPGSHPHPAMLQQQLAMQNGLGQQVAMQQLMQRTMSPQPNRTVSPQAHLHQRPDIITSHTTQNGPGGPLAKSPTPADNLAKWFGQDVLRQPMPAPSLPSGQKVLSLDDLERPQQAAVQ</sequence>
<dbReference type="GO" id="GO:0005634">
    <property type="term" value="C:nucleus"/>
    <property type="evidence" value="ECO:0007669"/>
    <property type="project" value="TreeGrafter"/>
</dbReference>
<dbReference type="Pfam" id="PF10477">
    <property type="entry name" value="EIF4E-T"/>
    <property type="match status" value="1"/>
</dbReference>
<feature type="compositionally biased region" description="Basic and acidic residues" evidence="3">
    <location>
        <begin position="896"/>
        <end position="912"/>
    </location>
</feature>
<evidence type="ECO:0000256" key="1">
    <source>
        <dbReference type="ARBA" id="ARBA00004496"/>
    </source>
</evidence>
<dbReference type="GO" id="GO:0036464">
    <property type="term" value="C:cytoplasmic ribonucleoprotein granule"/>
    <property type="evidence" value="ECO:0007669"/>
    <property type="project" value="UniProtKB-ARBA"/>
</dbReference>
<comment type="subcellular location">
    <subcellularLocation>
        <location evidence="1">Cytoplasm</location>
    </subcellularLocation>
</comment>
<feature type="region of interest" description="Disordered" evidence="3">
    <location>
        <begin position="557"/>
        <end position="624"/>
    </location>
</feature>